<dbReference type="SUPFAM" id="SSF52047">
    <property type="entry name" value="RNI-like"/>
    <property type="match status" value="1"/>
</dbReference>
<evidence type="ECO:0000313" key="3">
    <source>
        <dbReference type="Proteomes" id="UP000663852"/>
    </source>
</evidence>
<dbReference type="InterPro" id="IPR001810">
    <property type="entry name" value="F-box_dom"/>
</dbReference>
<dbReference type="InterPro" id="IPR052394">
    <property type="entry name" value="LRR-containing"/>
</dbReference>
<comment type="caution">
    <text evidence="2">The sequence shown here is derived from an EMBL/GenBank/DDBJ whole genome shotgun (WGS) entry which is preliminary data.</text>
</comment>
<dbReference type="Gene3D" id="1.20.1280.50">
    <property type="match status" value="1"/>
</dbReference>
<gene>
    <name evidence="2" type="ORF">EDS130_LOCUS24435</name>
</gene>
<dbReference type="Pfam" id="PF13516">
    <property type="entry name" value="LRR_6"/>
    <property type="match status" value="4"/>
</dbReference>
<evidence type="ECO:0000313" key="2">
    <source>
        <dbReference type="EMBL" id="CAF1184398.1"/>
    </source>
</evidence>
<dbReference type="InterPro" id="IPR001611">
    <property type="entry name" value="Leu-rich_rpt"/>
</dbReference>
<dbReference type="EMBL" id="CAJNOJ010000139">
    <property type="protein sequence ID" value="CAF1184398.1"/>
    <property type="molecule type" value="Genomic_DNA"/>
</dbReference>
<name>A0A814V554_ADIRI</name>
<organism evidence="2 3">
    <name type="scientific">Adineta ricciae</name>
    <name type="common">Rotifer</name>
    <dbReference type="NCBI Taxonomy" id="249248"/>
    <lineage>
        <taxon>Eukaryota</taxon>
        <taxon>Metazoa</taxon>
        <taxon>Spiralia</taxon>
        <taxon>Gnathifera</taxon>
        <taxon>Rotifera</taxon>
        <taxon>Eurotatoria</taxon>
        <taxon>Bdelloidea</taxon>
        <taxon>Adinetida</taxon>
        <taxon>Adinetidae</taxon>
        <taxon>Adineta</taxon>
    </lineage>
</organism>
<dbReference type="PROSITE" id="PS50181">
    <property type="entry name" value="FBOX"/>
    <property type="match status" value="1"/>
</dbReference>
<dbReference type="Gene3D" id="3.80.10.10">
    <property type="entry name" value="Ribonuclease Inhibitor"/>
    <property type="match status" value="3"/>
</dbReference>
<dbReference type="InterPro" id="IPR032675">
    <property type="entry name" value="LRR_dom_sf"/>
</dbReference>
<dbReference type="Proteomes" id="UP000663852">
    <property type="component" value="Unassembled WGS sequence"/>
</dbReference>
<dbReference type="SUPFAM" id="SSF81383">
    <property type="entry name" value="F-box domain"/>
    <property type="match status" value="1"/>
</dbReference>
<protein>
    <recommendedName>
        <fullName evidence="1">F-box domain-containing protein</fullName>
    </recommendedName>
</protein>
<dbReference type="PANTHER" id="PTHR24114">
    <property type="entry name" value="LEUCINE RICH REPEAT FAMILY PROTEIN"/>
    <property type="match status" value="1"/>
</dbReference>
<evidence type="ECO:0000259" key="1">
    <source>
        <dbReference type="PROSITE" id="PS50181"/>
    </source>
</evidence>
<proteinExistence type="predicted"/>
<dbReference type="AlphaFoldDB" id="A0A814V554"/>
<dbReference type="PANTHER" id="PTHR24114:SF2">
    <property type="entry name" value="F-BOX DOMAIN-CONTAINING PROTEIN-RELATED"/>
    <property type="match status" value="1"/>
</dbReference>
<dbReference type="SMART" id="SM00368">
    <property type="entry name" value="LRR_RI"/>
    <property type="match status" value="4"/>
</dbReference>
<accession>A0A814V554</accession>
<feature type="domain" description="F-box" evidence="1">
    <location>
        <begin position="3"/>
        <end position="50"/>
    </location>
</feature>
<reference evidence="2" key="1">
    <citation type="submission" date="2021-02" db="EMBL/GenBank/DDBJ databases">
        <authorList>
            <person name="Nowell W R."/>
        </authorList>
    </citation>
    <scope>NUCLEOTIDE SEQUENCE</scope>
</reference>
<sequence>MENISLLSLPPEICHRIFDYCDSQTILLSVRGVCRYLHDITSTYSRFELKCNLSKNSKYDVLFRFISPASITSLTIDNKYHSHDDDVISCLTRNFPLIQFTQLRSLHVDGCNYSVIKIILSSIPFHSLDELSITQIEEHTRPQVISLAAKFNLRKFVFAKSELTTNDNILWPINWQLECLEIGTCNLLQYLSICKRIPSLRTLVIEDCVVGEYWPKISNGLSNQLKSLTITNCSAYFEELELLFSAVPALTHLELVFDEDMYEYGLNGHRLERILKRRLPLLHDFKFFFAYHYSENSNIQILDIKSLILPFRSSFWLEEKHWYITCDHILQTRMIRIYTTPVQIRYDKGRFSEQELREHRCEVSSKDYTCRFIRRSFEAQITEKNLTMSYPENIRTNNEIIQDLAAALEHDDTFLTLDLSKNHIGDTEVEQFVNALRSNTTLNTIDLSNNAITDVGAQHLAEYLKYNTKLTAIDLSNNAITDVGAEILALCLTHNTSLRTLNLTDNNSQFRKIIEATLTMRTNATLTTLDMSSCDIGDIGAVILAEVLRSNTIQSTNYRRCFTRQSNTYVIEHLNHQHFVENLQYIPVANYVAVHNLSICESHIDTYSTDYQWQSICQRIDSAVMVYNMFIIDLSSDRIDLYGVRDLAAVLEYNAMLTPLSSQIHQTNDTGAGHFGDVL</sequence>
<dbReference type="OrthoDB" id="120976at2759"/>
<dbReference type="InterPro" id="IPR036047">
    <property type="entry name" value="F-box-like_dom_sf"/>
</dbReference>
<dbReference type="Pfam" id="PF12937">
    <property type="entry name" value="F-box-like"/>
    <property type="match status" value="1"/>
</dbReference>